<dbReference type="InterPro" id="IPR051159">
    <property type="entry name" value="Hexapeptide_acetyltransf"/>
</dbReference>
<reference evidence="5 6" key="1">
    <citation type="submission" date="2021-03" db="EMBL/GenBank/DDBJ databases">
        <title>Paenibacillus artemisicola MWE-103 whole genome sequence.</title>
        <authorList>
            <person name="Ham Y.J."/>
        </authorList>
    </citation>
    <scope>NUCLEOTIDE SEQUENCE [LARGE SCALE GENOMIC DNA]</scope>
    <source>
        <strain evidence="5 6">MWE-103</strain>
    </source>
</reference>
<dbReference type="EMBL" id="JAGGDJ010000048">
    <property type="protein sequence ID" value="MBO7748140.1"/>
    <property type="molecule type" value="Genomic_DNA"/>
</dbReference>
<evidence type="ECO:0000313" key="5">
    <source>
        <dbReference type="EMBL" id="MBO7748140.1"/>
    </source>
</evidence>
<proteinExistence type="inferred from homology"/>
<dbReference type="InterPro" id="IPR001451">
    <property type="entry name" value="Hexapep"/>
</dbReference>
<gene>
    <name evidence="5" type="ORF">I8J29_28505</name>
</gene>
<dbReference type="RefSeq" id="WP_208850732.1">
    <property type="nucleotide sequence ID" value="NZ_JAGGDJ010000048.1"/>
</dbReference>
<feature type="domain" description="Maltose/galactoside acetyltransferase" evidence="4">
    <location>
        <begin position="7"/>
        <end position="61"/>
    </location>
</feature>
<dbReference type="CDD" id="cd03357">
    <property type="entry name" value="LbH_MAT_GAT"/>
    <property type="match status" value="1"/>
</dbReference>
<keyword evidence="2" id="KW-0808">Transferase</keyword>
<dbReference type="InterPro" id="IPR024688">
    <property type="entry name" value="Mac_dom"/>
</dbReference>
<accession>A0ABS3WIL3</accession>
<dbReference type="InterPro" id="IPR011004">
    <property type="entry name" value="Trimer_LpxA-like_sf"/>
</dbReference>
<keyword evidence="3" id="KW-0677">Repeat</keyword>
<evidence type="ECO:0000313" key="6">
    <source>
        <dbReference type="Proteomes" id="UP000670947"/>
    </source>
</evidence>
<name>A0ABS3WIL3_9BACL</name>
<evidence type="ECO:0000259" key="4">
    <source>
        <dbReference type="SMART" id="SM01266"/>
    </source>
</evidence>
<organism evidence="5 6">
    <name type="scientific">Paenibacillus artemisiicola</name>
    <dbReference type="NCBI Taxonomy" id="1172618"/>
    <lineage>
        <taxon>Bacteria</taxon>
        <taxon>Bacillati</taxon>
        <taxon>Bacillota</taxon>
        <taxon>Bacilli</taxon>
        <taxon>Bacillales</taxon>
        <taxon>Paenibacillaceae</taxon>
        <taxon>Paenibacillus</taxon>
    </lineage>
</organism>
<dbReference type="Proteomes" id="UP000670947">
    <property type="component" value="Unassembled WGS sequence"/>
</dbReference>
<dbReference type="Pfam" id="PF12464">
    <property type="entry name" value="Mac"/>
    <property type="match status" value="1"/>
</dbReference>
<dbReference type="PROSITE" id="PS00101">
    <property type="entry name" value="HEXAPEP_TRANSFERASES"/>
    <property type="match status" value="1"/>
</dbReference>
<evidence type="ECO:0000256" key="2">
    <source>
        <dbReference type="ARBA" id="ARBA00022679"/>
    </source>
</evidence>
<dbReference type="SUPFAM" id="SSF51161">
    <property type="entry name" value="Trimeric LpxA-like enzymes"/>
    <property type="match status" value="1"/>
</dbReference>
<evidence type="ECO:0000256" key="1">
    <source>
        <dbReference type="ARBA" id="ARBA00007274"/>
    </source>
</evidence>
<protein>
    <submittedName>
        <fullName evidence="5">Acetyltransferase</fullName>
    </submittedName>
</protein>
<sequence>MQPKTEKEKMLSGELYQAADPVLTKDRLNARRLTRLYNQTLETEHEERQAILRELFGSTGRSLYVEPTIRCDYGYNLHVGENFYANFDCVFLDVCEIRIGDNCFLAPGVHIYTATHPLEAEPRVSGAEFGKPVTIGRNVWIGGRAVINPGVKIGDNAVIASGAVVTKDVPDNVVVGGNPARVIKPIDNGAGSV</sequence>
<dbReference type="Gene3D" id="2.160.10.10">
    <property type="entry name" value="Hexapeptide repeat proteins"/>
    <property type="match status" value="1"/>
</dbReference>
<keyword evidence="6" id="KW-1185">Reference proteome</keyword>
<dbReference type="PANTHER" id="PTHR23416:SF23">
    <property type="entry name" value="ACETYLTRANSFERASE C18B11.09C-RELATED"/>
    <property type="match status" value="1"/>
</dbReference>
<evidence type="ECO:0000256" key="3">
    <source>
        <dbReference type="ARBA" id="ARBA00022737"/>
    </source>
</evidence>
<comment type="caution">
    <text evidence="5">The sequence shown here is derived from an EMBL/GenBank/DDBJ whole genome shotgun (WGS) entry which is preliminary data.</text>
</comment>
<dbReference type="PANTHER" id="PTHR23416">
    <property type="entry name" value="SIALIC ACID SYNTHASE-RELATED"/>
    <property type="match status" value="1"/>
</dbReference>
<dbReference type="SMART" id="SM01266">
    <property type="entry name" value="Mac"/>
    <property type="match status" value="1"/>
</dbReference>
<comment type="similarity">
    <text evidence="1">Belongs to the transferase hexapeptide repeat family.</text>
</comment>
<dbReference type="Pfam" id="PF00132">
    <property type="entry name" value="Hexapep"/>
    <property type="match status" value="1"/>
</dbReference>
<dbReference type="InterPro" id="IPR018357">
    <property type="entry name" value="Hexapep_transf_CS"/>
</dbReference>